<gene>
    <name evidence="4" type="ORF">F2Q69_00033681</name>
</gene>
<evidence type="ECO:0008006" key="6">
    <source>
        <dbReference type="Google" id="ProtNLM"/>
    </source>
</evidence>
<dbReference type="AlphaFoldDB" id="A0A8S9SBW4"/>
<dbReference type="Gene3D" id="2.60.40.420">
    <property type="entry name" value="Cupredoxins - blue copper proteins"/>
    <property type="match status" value="1"/>
</dbReference>
<feature type="domain" description="Plastocyanin-like" evidence="2">
    <location>
        <begin position="87"/>
        <end position="130"/>
    </location>
</feature>
<dbReference type="InterPro" id="IPR045087">
    <property type="entry name" value="Cu-oxidase_fam"/>
</dbReference>
<dbReference type="GO" id="GO:0005507">
    <property type="term" value="F:copper ion binding"/>
    <property type="evidence" value="ECO:0007669"/>
    <property type="project" value="InterPro"/>
</dbReference>
<dbReference type="Pfam" id="PF00394">
    <property type="entry name" value="Cu-oxidase"/>
    <property type="match status" value="1"/>
</dbReference>
<protein>
    <recommendedName>
        <fullName evidence="6">Plastocyanin-like domain-containing protein</fullName>
    </recommendedName>
</protein>
<evidence type="ECO:0000313" key="5">
    <source>
        <dbReference type="Proteomes" id="UP000712600"/>
    </source>
</evidence>
<dbReference type="InterPro" id="IPR008972">
    <property type="entry name" value="Cupredoxin"/>
</dbReference>
<dbReference type="InterPro" id="IPR011707">
    <property type="entry name" value="Cu-oxidase-like_N"/>
</dbReference>
<accession>A0A8S9SBW4</accession>
<feature type="domain" description="Plastocyanin-like" evidence="3">
    <location>
        <begin position="12"/>
        <end position="74"/>
    </location>
</feature>
<evidence type="ECO:0000259" key="3">
    <source>
        <dbReference type="Pfam" id="PF07732"/>
    </source>
</evidence>
<dbReference type="PANTHER" id="PTHR11709">
    <property type="entry name" value="MULTI-COPPER OXIDASE"/>
    <property type="match status" value="1"/>
</dbReference>
<comment type="caution">
    <text evidence="4">The sequence shown here is derived from an EMBL/GenBank/DDBJ whole genome shotgun (WGS) entry which is preliminary data.</text>
</comment>
<dbReference type="EMBL" id="QGKX02000004">
    <property type="protein sequence ID" value="KAF3598831.1"/>
    <property type="molecule type" value="Genomic_DNA"/>
</dbReference>
<proteinExistence type="inferred from homology"/>
<dbReference type="SUPFAM" id="SSF49503">
    <property type="entry name" value="Cupredoxins"/>
    <property type="match status" value="2"/>
</dbReference>
<organism evidence="4 5">
    <name type="scientific">Brassica cretica</name>
    <name type="common">Mustard</name>
    <dbReference type="NCBI Taxonomy" id="69181"/>
    <lineage>
        <taxon>Eukaryota</taxon>
        <taxon>Viridiplantae</taxon>
        <taxon>Streptophyta</taxon>
        <taxon>Embryophyta</taxon>
        <taxon>Tracheophyta</taxon>
        <taxon>Spermatophyta</taxon>
        <taxon>Magnoliopsida</taxon>
        <taxon>eudicotyledons</taxon>
        <taxon>Gunneridae</taxon>
        <taxon>Pentapetalae</taxon>
        <taxon>rosids</taxon>
        <taxon>malvids</taxon>
        <taxon>Brassicales</taxon>
        <taxon>Brassicaceae</taxon>
        <taxon>Brassiceae</taxon>
        <taxon>Brassica</taxon>
    </lineage>
</organism>
<evidence type="ECO:0000313" key="4">
    <source>
        <dbReference type="EMBL" id="KAF3598831.1"/>
    </source>
</evidence>
<dbReference type="Proteomes" id="UP000712600">
    <property type="component" value="Unassembled WGS sequence"/>
</dbReference>
<dbReference type="Pfam" id="PF07732">
    <property type="entry name" value="Cu-oxidase_3"/>
    <property type="match status" value="1"/>
</dbReference>
<dbReference type="PANTHER" id="PTHR11709:SF11">
    <property type="entry name" value="L-ASCORBATE OXIDASE HOMOLOG ISOFORM X1"/>
    <property type="match status" value="1"/>
</dbReference>
<dbReference type="GO" id="GO:0016491">
    <property type="term" value="F:oxidoreductase activity"/>
    <property type="evidence" value="ECO:0007669"/>
    <property type="project" value="TreeGrafter"/>
</dbReference>
<evidence type="ECO:0000256" key="1">
    <source>
        <dbReference type="ARBA" id="ARBA00010609"/>
    </source>
</evidence>
<sequence length="161" mass="18028">MISFKLPDLLKNGVQQRKNSYQDGVIGTTCPIPPGKNFTYIIQVKDQIGSFYYFPSLAFHKAAGAFGAIRVWSRPRIPVPFPSPDGDFWLLAGDWYKTNHYVLRRLLEAGRNIPFPDGVLINGRGWGGNTFTVQPVFSPVRKRGCLGTVWRLTAAIMPKSV</sequence>
<dbReference type="InterPro" id="IPR001117">
    <property type="entry name" value="Cu-oxidase_2nd"/>
</dbReference>
<reference evidence="4" key="1">
    <citation type="submission" date="2019-12" db="EMBL/GenBank/DDBJ databases">
        <title>Genome sequencing and annotation of Brassica cretica.</title>
        <authorList>
            <person name="Studholme D.J."/>
            <person name="Sarris P."/>
        </authorList>
    </citation>
    <scope>NUCLEOTIDE SEQUENCE</scope>
    <source>
        <strain evidence="4">PFS-109/04</strain>
        <tissue evidence="4">Leaf</tissue>
    </source>
</reference>
<name>A0A8S9SBW4_BRACR</name>
<comment type="similarity">
    <text evidence="1">Belongs to the multicopper oxidase family.</text>
</comment>
<evidence type="ECO:0000259" key="2">
    <source>
        <dbReference type="Pfam" id="PF00394"/>
    </source>
</evidence>